<evidence type="ECO:0000313" key="1">
    <source>
        <dbReference type="EMBL" id="SHG63446.1"/>
    </source>
</evidence>
<accession>A0A1M5LEQ8</accession>
<evidence type="ECO:0000313" key="2">
    <source>
        <dbReference type="Proteomes" id="UP000183945"/>
    </source>
</evidence>
<dbReference type="RefSeq" id="WP_072881568.1">
    <property type="nucleotide sequence ID" value="NZ_FQVT01000019.1"/>
</dbReference>
<name>A0A1M5LEQ8_SALEC</name>
<organism evidence="1 2">
    <name type="scientific">Salegentibacter echinorum</name>
    <dbReference type="NCBI Taxonomy" id="1073325"/>
    <lineage>
        <taxon>Bacteria</taxon>
        <taxon>Pseudomonadati</taxon>
        <taxon>Bacteroidota</taxon>
        <taxon>Flavobacteriia</taxon>
        <taxon>Flavobacteriales</taxon>
        <taxon>Flavobacteriaceae</taxon>
        <taxon>Salegentibacter</taxon>
    </lineage>
</organism>
<sequence>MKTETLKITLAQRILSISDNALLEKLNTYLNKESIIGYNADGTPINEKDYLEDMKAINEKIDRGEFKGETSNEVKKFIIDENSLEG</sequence>
<reference evidence="2" key="1">
    <citation type="submission" date="2016-11" db="EMBL/GenBank/DDBJ databases">
        <authorList>
            <person name="Varghese N."/>
            <person name="Submissions S."/>
        </authorList>
    </citation>
    <scope>NUCLEOTIDE SEQUENCE [LARGE SCALE GENOMIC DNA]</scope>
    <source>
        <strain evidence="2">DSM 24579</strain>
    </source>
</reference>
<dbReference type="EMBL" id="FQVT01000019">
    <property type="protein sequence ID" value="SHG63446.1"/>
    <property type="molecule type" value="Genomic_DNA"/>
</dbReference>
<dbReference type="STRING" id="1073325.SAMN05444483_11947"/>
<gene>
    <name evidence="1" type="ORF">SAMN05444483_11947</name>
</gene>
<keyword evidence="2" id="KW-1185">Reference proteome</keyword>
<proteinExistence type="predicted"/>
<dbReference type="Proteomes" id="UP000183945">
    <property type="component" value="Unassembled WGS sequence"/>
</dbReference>
<dbReference type="OrthoDB" id="1367499at2"/>
<protein>
    <submittedName>
        <fullName evidence="1">Uncharacterized protein</fullName>
    </submittedName>
</protein>
<dbReference type="AlphaFoldDB" id="A0A1M5LEQ8"/>